<dbReference type="EMBL" id="QSVN01000003">
    <property type="protein sequence ID" value="RGO33813.1"/>
    <property type="molecule type" value="Genomic_DNA"/>
</dbReference>
<evidence type="ECO:0000313" key="1">
    <source>
        <dbReference type="EMBL" id="RGO33813.1"/>
    </source>
</evidence>
<evidence type="ECO:0000313" key="2">
    <source>
        <dbReference type="Proteomes" id="UP000261285"/>
    </source>
</evidence>
<organism evidence="1 2">
    <name type="scientific">Dorea longicatena</name>
    <dbReference type="NCBI Taxonomy" id="88431"/>
    <lineage>
        <taxon>Bacteria</taxon>
        <taxon>Bacillati</taxon>
        <taxon>Bacillota</taxon>
        <taxon>Clostridia</taxon>
        <taxon>Lachnospirales</taxon>
        <taxon>Lachnospiraceae</taxon>
        <taxon>Dorea</taxon>
    </lineage>
</organism>
<accession>A0A3E5GG62</accession>
<name>A0A3E5GG62_9FIRM</name>
<dbReference type="AlphaFoldDB" id="A0A3E5GG62"/>
<reference evidence="1 2" key="1">
    <citation type="submission" date="2018-08" db="EMBL/GenBank/DDBJ databases">
        <title>A genome reference for cultivated species of the human gut microbiota.</title>
        <authorList>
            <person name="Zou Y."/>
            <person name="Xue W."/>
            <person name="Luo G."/>
        </authorList>
    </citation>
    <scope>NUCLEOTIDE SEQUENCE [LARGE SCALE GENOMIC DNA]</scope>
    <source>
        <strain evidence="1 2">OM02-16</strain>
    </source>
</reference>
<dbReference type="RefSeq" id="WP_117597562.1">
    <property type="nucleotide sequence ID" value="NZ_CABMEZ010000003.1"/>
</dbReference>
<gene>
    <name evidence="1" type="ORF">DXB16_04275</name>
</gene>
<proteinExistence type="predicted"/>
<dbReference type="Proteomes" id="UP000261285">
    <property type="component" value="Unassembled WGS sequence"/>
</dbReference>
<comment type="caution">
    <text evidence="1">The sequence shown here is derived from an EMBL/GenBank/DDBJ whole genome shotgun (WGS) entry which is preliminary data.</text>
</comment>
<protein>
    <submittedName>
        <fullName evidence="1">Uncharacterized protein</fullName>
    </submittedName>
</protein>
<sequence>MFESKLFSELCDEAKKEEVFNGKRVHSKEEVYQEVAVLCNMSPETVRKWACEGSKGPRDKQTLERLEEIFGKEFVKRTGKYPIKKYSELTKQAILSIYSTMCDFFSCEDEEREEIWWKVMGDIEKSRLIIPSEEYEKIKKYLQDNLKDMVFDEEKAFPGLYSEEFGVCDEEGNFVVHYEKTNEFLSKYIKIVNDKEESFKEFMIKNFSEYF</sequence>